<evidence type="ECO:0000259" key="1">
    <source>
        <dbReference type="Pfam" id="PF12740"/>
    </source>
</evidence>
<name>A0ABT1JEX9_ACTCY</name>
<evidence type="ECO:0000313" key="3">
    <source>
        <dbReference type="Proteomes" id="UP000791080"/>
    </source>
</evidence>
<evidence type="ECO:0000313" key="2">
    <source>
        <dbReference type="EMBL" id="MCP2331059.1"/>
    </source>
</evidence>
<dbReference type="SUPFAM" id="SSF53474">
    <property type="entry name" value="alpha/beta-Hydrolases"/>
    <property type="match status" value="1"/>
</dbReference>
<dbReference type="InterPro" id="IPR029058">
    <property type="entry name" value="AB_hydrolase_fold"/>
</dbReference>
<sequence length="130" mass="14171">MGGGGTLEAASNRPSLKAAVPLTGWHLSKNWSDVQVPTLVVGAENDSIASVTLHSKPFYNSLPSTLNKAYLELAGASHFAPNISNTTIAKYTISWLKRFIDDDTRYEQFLCPAPSGDRDISEYRDTCPHS</sequence>
<comment type="caution">
    <text evidence="2">The sequence shown here is derived from an EMBL/GenBank/DDBJ whole genome shotgun (WGS) entry which is preliminary data.</text>
</comment>
<organism evidence="2 3">
    <name type="scientific">Actinoalloteichus caeruleus DSM 43889</name>
    <dbReference type="NCBI Taxonomy" id="1120930"/>
    <lineage>
        <taxon>Bacteria</taxon>
        <taxon>Bacillati</taxon>
        <taxon>Actinomycetota</taxon>
        <taxon>Actinomycetes</taxon>
        <taxon>Pseudonocardiales</taxon>
        <taxon>Pseudonocardiaceae</taxon>
        <taxon>Actinoalloteichus</taxon>
        <taxon>Actinoalloteichus cyanogriseus</taxon>
    </lineage>
</organism>
<dbReference type="EMBL" id="AUBJ02000001">
    <property type="protein sequence ID" value="MCP2331059.1"/>
    <property type="molecule type" value="Genomic_DNA"/>
</dbReference>
<dbReference type="InterPro" id="IPR041127">
    <property type="entry name" value="PET_hydrolase/cutinase-like"/>
</dbReference>
<reference evidence="2 3" key="1">
    <citation type="submission" date="2013-07" db="EMBL/GenBank/DDBJ databases">
        <authorList>
            <consortium name="DOE Joint Genome Institute"/>
            <person name="Reeve W."/>
            <person name="Huntemann M."/>
            <person name="Han J."/>
            <person name="Chen A."/>
            <person name="Kyrpides N."/>
            <person name="Mavromatis K."/>
            <person name="Markowitz V."/>
            <person name="Palaniappan K."/>
            <person name="Ivanova N."/>
            <person name="Schaumberg A."/>
            <person name="Pati A."/>
            <person name="Liolios K."/>
            <person name="Nordberg H.P."/>
            <person name="Cantor M.N."/>
            <person name="Hua S.X."/>
            <person name="Woyke T."/>
        </authorList>
    </citation>
    <scope>NUCLEOTIDE SEQUENCE [LARGE SCALE GENOMIC DNA]</scope>
    <source>
        <strain evidence="2 3">DSM 43889</strain>
    </source>
</reference>
<protein>
    <submittedName>
        <fullName evidence="2">Alpha/beta hydrolase family protein</fullName>
    </submittedName>
</protein>
<reference evidence="2 3" key="2">
    <citation type="submission" date="2022-06" db="EMBL/GenBank/DDBJ databases">
        <title>Genomic Encyclopedia of Type Strains, Phase I: the one thousand microbial genomes (KMG-I) project.</title>
        <authorList>
            <person name="Kyrpides N."/>
        </authorList>
    </citation>
    <scope>NUCLEOTIDE SEQUENCE [LARGE SCALE GENOMIC DNA]</scope>
    <source>
        <strain evidence="2 3">DSM 43889</strain>
    </source>
</reference>
<proteinExistence type="predicted"/>
<dbReference type="Gene3D" id="3.40.50.1820">
    <property type="entry name" value="alpha/beta hydrolase"/>
    <property type="match status" value="1"/>
</dbReference>
<feature type="domain" description="PET hydrolase/cutinase-like" evidence="1">
    <location>
        <begin position="1"/>
        <end position="128"/>
    </location>
</feature>
<gene>
    <name evidence="2" type="ORF">G443_001329</name>
</gene>
<keyword evidence="3" id="KW-1185">Reference proteome</keyword>
<dbReference type="GO" id="GO:0016787">
    <property type="term" value="F:hydrolase activity"/>
    <property type="evidence" value="ECO:0007669"/>
    <property type="project" value="UniProtKB-KW"/>
</dbReference>
<keyword evidence="2" id="KW-0378">Hydrolase</keyword>
<dbReference type="Proteomes" id="UP000791080">
    <property type="component" value="Unassembled WGS sequence"/>
</dbReference>
<dbReference type="Pfam" id="PF12740">
    <property type="entry name" value="PETase"/>
    <property type="match status" value="1"/>
</dbReference>
<accession>A0ABT1JEX9</accession>